<keyword evidence="3" id="KW-1185">Reference proteome</keyword>
<dbReference type="SUPFAM" id="SSF56112">
    <property type="entry name" value="Protein kinase-like (PK-like)"/>
    <property type="match status" value="1"/>
</dbReference>
<sequence>MNFFQAQNSCLTKEFLCFPILMESQHDLKRRRREGDPEWFISPEDVTKNDISMAVEGFGMVYRAKWANSDVVVKEVSVVDRHRFLREADTCYKLRHANIVTFCGANHRKPPYFIVSQYAVKRELVPYLQRRGYLPKKKFVHGDLKGNNIVVSEHGTAMLIDFGLSFL</sequence>
<dbReference type="PANTHER" id="PTHR44329">
    <property type="entry name" value="SERINE/THREONINE-PROTEIN KINASE TNNI3K-RELATED"/>
    <property type="match status" value="1"/>
</dbReference>
<feature type="domain" description="Protein kinase" evidence="1">
    <location>
        <begin position="47"/>
        <end position="167"/>
    </location>
</feature>
<name>A0A225UUJ4_9STRA</name>
<evidence type="ECO:0000313" key="2">
    <source>
        <dbReference type="EMBL" id="OWY95889.1"/>
    </source>
</evidence>
<dbReference type="GO" id="GO:0005524">
    <property type="term" value="F:ATP binding"/>
    <property type="evidence" value="ECO:0007669"/>
    <property type="project" value="InterPro"/>
</dbReference>
<dbReference type="EMBL" id="NBNE01012368">
    <property type="protein sequence ID" value="OWY95889.1"/>
    <property type="molecule type" value="Genomic_DNA"/>
</dbReference>
<dbReference type="InterPro" id="IPR000719">
    <property type="entry name" value="Prot_kinase_dom"/>
</dbReference>
<dbReference type="Gene3D" id="1.10.510.10">
    <property type="entry name" value="Transferase(Phosphotransferase) domain 1"/>
    <property type="match status" value="1"/>
</dbReference>
<dbReference type="AlphaFoldDB" id="A0A225UUJ4"/>
<accession>A0A225UUJ4</accession>
<proteinExistence type="predicted"/>
<evidence type="ECO:0000313" key="3">
    <source>
        <dbReference type="Proteomes" id="UP000198211"/>
    </source>
</evidence>
<dbReference type="InterPro" id="IPR008271">
    <property type="entry name" value="Ser/Thr_kinase_AS"/>
</dbReference>
<dbReference type="InterPro" id="IPR011009">
    <property type="entry name" value="Kinase-like_dom_sf"/>
</dbReference>
<organism evidence="2 3">
    <name type="scientific">Phytophthora megakarya</name>
    <dbReference type="NCBI Taxonomy" id="4795"/>
    <lineage>
        <taxon>Eukaryota</taxon>
        <taxon>Sar</taxon>
        <taxon>Stramenopiles</taxon>
        <taxon>Oomycota</taxon>
        <taxon>Peronosporomycetes</taxon>
        <taxon>Peronosporales</taxon>
        <taxon>Peronosporaceae</taxon>
        <taxon>Phytophthora</taxon>
    </lineage>
</organism>
<reference evidence="3" key="1">
    <citation type="submission" date="2017-03" db="EMBL/GenBank/DDBJ databases">
        <title>Phytopthora megakarya and P. palmivora, two closely related causual agents of cacao black pod achieved similar genome size and gene model numbers by different mechanisms.</title>
        <authorList>
            <person name="Ali S."/>
            <person name="Shao J."/>
            <person name="Larry D.J."/>
            <person name="Kronmiller B."/>
            <person name="Shen D."/>
            <person name="Strem M.D."/>
            <person name="Melnick R.L."/>
            <person name="Guiltinan M.J."/>
            <person name="Tyler B.M."/>
            <person name="Meinhardt L.W."/>
            <person name="Bailey B.A."/>
        </authorList>
    </citation>
    <scope>NUCLEOTIDE SEQUENCE [LARGE SCALE GENOMIC DNA]</scope>
    <source>
        <strain evidence="3">zdho120</strain>
    </source>
</reference>
<dbReference type="PANTHER" id="PTHR44329:SF214">
    <property type="entry name" value="PROTEIN KINASE DOMAIN-CONTAINING PROTEIN"/>
    <property type="match status" value="1"/>
</dbReference>
<dbReference type="PROSITE" id="PS50011">
    <property type="entry name" value="PROTEIN_KINASE_DOM"/>
    <property type="match status" value="1"/>
</dbReference>
<keyword evidence="2" id="KW-0808">Transferase</keyword>
<dbReference type="Pfam" id="PF07714">
    <property type="entry name" value="PK_Tyr_Ser-Thr"/>
    <property type="match status" value="1"/>
</dbReference>
<dbReference type="Gene3D" id="3.30.200.20">
    <property type="entry name" value="Phosphorylase Kinase, domain 1"/>
    <property type="match status" value="1"/>
</dbReference>
<dbReference type="PROSITE" id="PS00108">
    <property type="entry name" value="PROTEIN_KINASE_ST"/>
    <property type="match status" value="1"/>
</dbReference>
<dbReference type="GO" id="GO:0004674">
    <property type="term" value="F:protein serine/threonine kinase activity"/>
    <property type="evidence" value="ECO:0007669"/>
    <property type="project" value="TreeGrafter"/>
</dbReference>
<evidence type="ECO:0000259" key="1">
    <source>
        <dbReference type="PROSITE" id="PS50011"/>
    </source>
</evidence>
<comment type="caution">
    <text evidence="2">The sequence shown here is derived from an EMBL/GenBank/DDBJ whole genome shotgun (WGS) entry which is preliminary data.</text>
</comment>
<dbReference type="OrthoDB" id="98077at2759"/>
<dbReference type="InterPro" id="IPR001245">
    <property type="entry name" value="Ser-Thr/Tyr_kinase_cat_dom"/>
</dbReference>
<protein>
    <submittedName>
        <fullName evidence="2">TKL protein kinase</fullName>
    </submittedName>
</protein>
<dbReference type="Proteomes" id="UP000198211">
    <property type="component" value="Unassembled WGS sequence"/>
</dbReference>
<keyword evidence="2" id="KW-0418">Kinase</keyword>
<dbReference type="InterPro" id="IPR051681">
    <property type="entry name" value="Ser/Thr_Kinases-Pseudokinases"/>
</dbReference>
<dbReference type="STRING" id="4795.A0A225UUJ4"/>
<gene>
    <name evidence="2" type="ORF">PHMEG_00033987</name>
</gene>